<feature type="compositionally biased region" description="Low complexity" evidence="14">
    <location>
        <begin position="345"/>
        <end position="359"/>
    </location>
</feature>
<feature type="region of interest" description="Disordered" evidence="14">
    <location>
        <begin position="300"/>
        <end position="398"/>
    </location>
</feature>
<dbReference type="GO" id="GO:0005524">
    <property type="term" value="F:ATP binding"/>
    <property type="evidence" value="ECO:0007669"/>
    <property type="project" value="UniProtKB-KW"/>
</dbReference>
<feature type="domain" description="Protein kinase" evidence="15">
    <location>
        <begin position="2"/>
        <end position="257"/>
    </location>
</feature>
<feature type="compositionally biased region" description="Basic residues" evidence="14">
    <location>
        <begin position="360"/>
        <end position="372"/>
    </location>
</feature>
<comment type="catalytic activity">
    <reaction evidence="12">
        <text>L-threonyl-[protein] + ATP = O-phospho-L-threonyl-[protein] + ADP + H(+)</text>
        <dbReference type="Rhea" id="RHEA:46608"/>
        <dbReference type="Rhea" id="RHEA-COMP:11060"/>
        <dbReference type="Rhea" id="RHEA-COMP:11605"/>
        <dbReference type="ChEBI" id="CHEBI:15378"/>
        <dbReference type="ChEBI" id="CHEBI:30013"/>
        <dbReference type="ChEBI" id="CHEBI:30616"/>
        <dbReference type="ChEBI" id="CHEBI:61977"/>
        <dbReference type="ChEBI" id="CHEBI:456216"/>
        <dbReference type="EC" id="2.7.11.25"/>
    </reaction>
</comment>
<evidence type="ECO:0000256" key="1">
    <source>
        <dbReference type="ARBA" id="ARBA00001946"/>
    </source>
</evidence>
<dbReference type="AlphaFoldDB" id="A0A5B7D7G9"/>
<dbReference type="PRINTS" id="PR00109">
    <property type="entry name" value="TYRKINASE"/>
</dbReference>
<dbReference type="GO" id="GO:0004709">
    <property type="term" value="F:MAP kinase kinase kinase activity"/>
    <property type="evidence" value="ECO:0007669"/>
    <property type="project" value="UniProtKB-EC"/>
</dbReference>
<dbReference type="InterPro" id="IPR000719">
    <property type="entry name" value="Prot_kinase_dom"/>
</dbReference>
<evidence type="ECO:0000256" key="8">
    <source>
        <dbReference type="ARBA" id="ARBA00022741"/>
    </source>
</evidence>
<dbReference type="GO" id="GO:0009893">
    <property type="term" value="P:positive regulation of metabolic process"/>
    <property type="evidence" value="ECO:0007669"/>
    <property type="project" value="UniProtKB-ARBA"/>
</dbReference>
<comment type="cofactor">
    <cofactor evidence="1">
        <name>Mg(2+)</name>
        <dbReference type="ChEBI" id="CHEBI:18420"/>
    </cofactor>
</comment>
<keyword evidence="9 16" id="KW-0418">Kinase</keyword>
<dbReference type="SMART" id="SM00220">
    <property type="entry name" value="S_TKc"/>
    <property type="match status" value="1"/>
</dbReference>
<dbReference type="Gene3D" id="3.30.200.20">
    <property type="entry name" value="Phosphorylase Kinase, domain 1"/>
    <property type="match status" value="1"/>
</dbReference>
<feature type="compositionally biased region" description="Polar residues" evidence="14">
    <location>
        <begin position="320"/>
        <end position="331"/>
    </location>
</feature>
<dbReference type="FunFam" id="1.10.510.10:FF:000143">
    <property type="entry name" value="Mitogen-activated protein kinase kinase kinase 7"/>
    <property type="match status" value="1"/>
</dbReference>
<dbReference type="GO" id="GO:0046872">
    <property type="term" value="F:metal ion binding"/>
    <property type="evidence" value="ECO:0007669"/>
    <property type="project" value="UniProtKB-KW"/>
</dbReference>
<keyword evidence="10" id="KW-0067">ATP-binding</keyword>
<evidence type="ECO:0000256" key="4">
    <source>
        <dbReference type="ARBA" id="ARBA00017660"/>
    </source>
</evidence>
<evidence type="ECO:0000313" key="17">
    <source>
        <dbReference type="Proteomes" id="UP000324222"/>
    </source>
</evidence>
<evidence type="ECO:0000256" key="7">
    <source>
        <dbReference type="ARBA" id="ARBA00022723"/>
    </source>
</evidence>
<sequence length="398" mass="45034">MISIFLRYTAGSFGVVYKAVWRELMVAVKKVETESEVNEFYNEVQQLAKVQHENIIHLYGACTSGLYKCLVIEFADGGSLYHLLHNSPNTQYNLAHGISWLFQCAKAVSYLHSIQPRPLLHRDLKPPNLLLTKGAKVLKVCDFGTACELSTIMSDNRGSAAWMAPEVFEGKLYTEKCDVYSWGIILWEVVTRRVPFEDLGLAVRIMWAVHQRQRPPLITGCPKLLETLMKRCWDHNQARRPRMEEVVEKMCLVTRFLKGADEPINSYRSACIDGSSAGHTSRDVSELSCSTEDLLHPPPPSSSCCSSTNSTHNHLHPHSFPNSHPHTQPNPTALPHPHPDPFSSPYHQPQLNPLPLHPLQHPHYHHHYHHQQQSHINNSNNNNINNNAGFPAVLNEVS</sequence>
<keyword evidence="11" id="KW-0460">Magnesium</keyword>
<dbReference type="OrthoDB" id="10261027at2759"/>
<dbReference type="InterPro" id="IPR001245">
    <property type="entry name" value="Ser-Thr/Tyr_kinase_cat_dom"/>
</dbReference>
<evidence type="ECO:0000256" key="5">
    <source>
        <dbReference type="ARBA" id="ARBA00022527"/>
    </source>
</evidence>
<dbReference type="PANTHER" id="PTHR46716">
    <property type="entry name" value="MITOGEN-ACTIVATED PROTEIN KINASE KINASE KINASE 7"/>
    <property type="match status" value="1"/>
</dbReference>
<evidence type="ECO:0000256" key="9">
    <source>
        <dbReference type="ARBA" id="ARBA00022777"/>
    </source>
</evidence>
<dbReference type="InterPro" id="IPR011009">
    <property type="entry name" value="Kinase-like_dom_sf"/>
</dbReference>
<dbReference type="Gene3D" id="1.10.510.10">
    <property type="entry name" value="Transferase(Phosphotransferase) domain 1"/>
    <property type="match status" value="1"/>
</dbReference>
<evidence type="ECO:0000256" key="11">
    <source>
        <dbReference type="ARBA" id="ARBA00022842"/>
    </source>
</evidence>
<name>A0A5B7D7G9_PORTR</name>
<evidence type="ECO:0000256" key="6">
    <source>
        <dbReference type="ARBA" id="ARBA00022679"/>
    </source>
</evidence>
<proteinExistence type="inferred from homology"/>
<evidence type="ECO:0000256" key="13">
    <source>
        <dbReference type="ARBA" id="ARBA00048329"/>
    </source>
</evidence>
<dbReference type="InterPro" id="IPR008271">
    <property type="entry name" value="Ser/Thr_kinase_AS"/>
</dbReference>
<evidence type="ECO:0000256" key="3">
    <source>
        <dbReference type="ARBA" id="ARBA00012406"/>
    </source>
</evidence>
<dbReference type="Proteomes" id="UP000324222">
    <property type="component" value="Unassembled WGS sequence"/>
</dbReference>
<evidence type="ECO:0000256" key="12">
    <source>
        <dbReference type="ARBA" id="ARBA00047559"/>
    </source>
</evidence>
<comment type="similarity">
    <text evidence="2">Belongs to the protein kinase superfamily. STE Ser/Thr protein kinase family. MAP kinase kinase kinase subfamily.</text>
</comment>
<protein>
    <recommendedName>
        <fullName evidence="4">Mitogen-activated protein kinase kinase kinase 7</fullName>
        <ecNumber evidence="3">2.7.11.25</ecNumber>
    </recommendedName>
</protein>
<dbReference type="EC" id="2.7.11.25" evidence="3"/>
<comment type="catalytic activity">
    <reaction evidence="13">
        <text>L-seryl-[protein] + ATP = O-phospho-L-seryl-[protein] + ADP + H(+)</text>
        <dbReference type="Rhea" id="RHEA:17989"/>
        <dbReference type="Rhea" id="RHEA-COMP:9863"/>
        <dbReference type="Rhea" id="RHEA-COMP:11604"/>
        <dbReference type="ChEBI" id="CHEBI:15378"/>
        <dbReference type="ChEBI" id="CHEBI:29999"/>
        <dbReference type="ChEBI" id="CHEBI:30616"/>
        <dbReference type="ChEBI" id="CHEBI:83421"/>
        <dbReference type="ChEBI" id="CHEBI:456216"/>
        <dbReference type="EC" id="2.7.11.25"/>
    </reaction>
</comment>
<dbReference type="Pfam" id="PF07714">
    <property type="entry name" value="PK_Tyr_Ser-Thr"/>
    <property type="match status" value="1"/>
</dbReference>
<evidence type="ECO:0000256" key="2">
    <source>
        <dbReference type="ARBA" id="ARBA00006529"/>
    </source>
</evidence>
<keyword evidence="5" id="KW-0723">Serine/threonine-protein kinase</keyword>
<dbReference type="GO" id="GO:0043410">
    <property type="term" value="P:positive regulation of MAPK cascade"/>
    <property type="evidence" value="ECO:0007669"/>
    <property type="project" value="UniProtKB-ARBA"/>
</dbReference>
<keyword evidence="17" id="KW-1185">Reference proteome</keyword>
<dbReference type="GO" id="GO:0043123">
    <property type="term" value="P:positive regulation of canonical NF-kappaB signal transduction"/>
    <property type="evidence" value="ECO:0007669"/>
    <property type="project" value="TreeGrafter"/>
</dbReference>
<keyword evidence="6" id="KW-0808">Transferase</keyword>
<dbReference type="SUPFAM" id="SSF56112">
    <property type="entry name" value="Protein kinase-like (PK-like)"/>
    <property type="match status" value="1"/>
</dbReference>
<dbReference type="PANTHER" id="PTHR46716:SF1">
    <property type="entry name" value="MITOGEN-ACTIVATED PROTEIN KINASE KINASE KINASE 7"/>
    <property type="match status" value="1"/>
</dbReference>
<dbReference type="GO" id="GO:0007254">
    <property type="term" value="P:JNK cascade"/>
    <property type="evidence" value="ECO:0007669"/>
    <property type="project" value="TreeGrafter"/>
</dbReference>
<organism evidence="16 17">
    <name type="scientific">Portunus trituberculatus</name>
    <name type="common">Swimming crab</name>
    <name type="synonym">Neptunus trituberculatus</name>
    <dbReference type="NCBI Taxonomy" id="210409"/>
    <lineage>
        <taxon>Eukaryota</taxon>
        <taxon>Metazoa</taxon>
        <taxon>Ecdysozoa</taxon>
        <taxon>Arthropoda</taxon>
        <taxon>Crustacea</taxon>
        <taxon>Multicrustacea</taxon>
        <taxon>Malacostraca</taxon>
        <taxon>Eumalacostraca</taxon>
        <taxon>Eucarida</taxon>
        <taxon>Decapoda</taxon>
        <taxon>Pleocyemata</taxon>
        <taxon>Brachyura</taxon>
        <taxon>Eubrachyura</taxon>
        <taxon>Portunoidea</taxon>
        <taxon>Portunidae</taxon>
        <taxon>Portuninae</taxon>
        <taxon>Portunus</taxon>
    </lineage>
</organism>
<keyword evidence="8" id="KW-0547">Nucleotide-binding</keyword>
<dbReference type="PROSITE" id="PS00108">
    <property type="entry name" value="PROTEIN_KINASE_ST"/>
    <property type="match status" value="1"/>
</dbReference>
<evidence type="ECO:0000256" key="14">
    <source>
        <dbReference type="SAM" id="MobiDB-lite"/>
    </source>
</evidence>
<feature type="compositionally biased region" description="Low complexity" evidence="14">
    <location>
        <begin position="373"/>
        <end position="387"/>
    </location>
</feature>
<feature type="compositionally biased region" description="Pro residues" evidence="14">
    <location>
        <begin position="332"/>
        <end position="342"/>
    </location>
</feature>
<comment type="caution">
    <text evidence="16">The sequence shown here is derived from an EMBL/GenBank/DDBJ whole genome shotgun (WGS) entry which is preliminary data.</text>
</comment>
<dbReference type="GO" id="GO:0006950">
    <property type="term" value="P:response to stress"/>
    <property type="evidence" value="ECO:0007669"/>
    <property type="project" value="UniProtKB-ARBA"/>
</dbReference>
<gene>
    <name evidence="16" type="primary">MAP3K7</name>
    <name evidence="16" type="ORF">E2C01_010102</name>
</gene>
<evidence type="ECO:0000259" key="15">
    <source>
        <dbReference type="PROSITE" id="PS50011"/>
    </source>
</evidence>
<dbReference type="GO" id="GO:0006955">
    <property type="term" value="P:immune response"/>
    <property type="evidence" value="ECO:0007669"/>
    <property type="project" value="TreeGrafter"/>
</dbReference>
<feature type="compositionally biased region" description="Low complexity" evidence="14">
    <location>
        <begin position="302"/>
        <end position="312"/>
    </location>
</feature>
<keyword evidence="7" id="KW-0479">Metal-binding</keyword>
<evidence type="ECO:0000256" key="10">
    <source>
        <dbReference type="ARBA" id="ARBA00022840"/>
    </source>
</evidence>
<dbReference type="PROSITE" id="PS50011">
    <property type="entry name" value="PROTEIN_KINASE_DOM"/>
    <property type="match status" value="1"/>
</dbReference>
<evidence type="ECO:0000313" key="16">
    <source>
        <dbReference type="EMBL" id="MPC17252.1"/>
    </source>
</evidence>
<accession>A0A5B7D7G9</accession>
<dbReference type="EMBL" id="VSRR010000572">
    <property type="protein sequence ID" value="MPC17252.1"/>
    <property type="molecule type" value="Genomic_DNA"/>
</dbReference>
<dbReference type="GO" id="GO:0019899">
    <property type="term" value="F:enzyme binding"/>
    <property type="evidence" value="ECO:0007669"/>
    <property type="project" value="UniProtKB-ARBA"/>
</dbReference>
<reference evidence="16 17" key="1">
    <citation type="submission" date="2019-05" db="EMBL/GenBank/DDBJ databases">
        <title>Another draft genome of Portunus trituberculatus and its Hox gene families provides insights of decapod evolution.</title>
        <authorList>
            <person name="Jeong J.-H."/>
            <person name="Song I."/>
            <person name="Kim S."/>
            <person name="Choi T."/>
            <person name="Kim D."/>
            <person name="Ryu S."/>
            <person name="Kim W."/>
        </authorList>
    </citation>
    <scope>NUCLEOTIDE SEQUENCE [LARGE SCALE GENOMIC DNA]</scope>
    <source>
        <tissue evidence="16">Muscle</tissue>
    </source>
</reference>